<dbReference type="Proteomes" id="UP000072605">
    <property type="component" value="Unassembled WGS sequence"/>
</dbReference>
<reference evidence="1 3" key="1">
    <citation type="journal article" date="2015" name="Int. J. Syst. Evol. Microbiol.">
        <title>Exiguobacterium enclense sp. nov., isolated from sediment.</title>
        <authorList>
            <person name="Dastager S.G."/>
            <person name="Mawlankar R."/>
            <person name="Sonalkar V.V."/>
            <person name="Thorat M.N."/>
            <person name="Mual P."/>
            <person name="Verma A."/>
            <person name="Krishnamurthi S."/>
            <person name="Tang S.K."/>
            <person name="Li W.J."/>
        </authorList>
    </citation>
    <scope>NUCLEOTIDE SEQUENCE [LARGE SCALE GENOMIC DNA]</scope>
    <source>
        <strain evidence="1 3">NIO-1109</strain>
    </source>
</reference>
<dbReference type="RefSeq" id="WP_035397743.1">
    <property type="nucleotide sequence ID" value="NZ_FMYN01000002.1"/>
</dbReference>
<evidence type="ECO:0000313" key="1">
    <source>
        <dbReference type="EMBL" id="KSU49638.1"/>
    </source>
</evidence>
<evidence type="ECO:0000313" key="2">
    <source>
        <dbReference type="EMBL" id="KTR27134.1"/>
    </source>
</evidence>
<dbReference type="PROSITE" id="PS51257">
    <property type="entry name" value="PROKAR_LIPOPROTEIN"/>
    <property type="match status" value="1"/>
</dbReference>
<evidence type="ECO:0000313" key="3">
    <source>
        <dbReference type="Proteomes" id="UP000053797"/>
    </source>
</evidence>
<dbReference type="Proteomes" id="UP000053797">
    <property type="component" value="Unassembled WGS sequence"/>
</dbReference>
<accession>A0A0V8GHQ0</accession>
<protein>
    <submittedName>
        <fullName evidence="1">Uncharacterized protein</fullName>
    </submittedName>
</protein>
<gene>
    <name evidence="1" type="ORF">AS033_09790</name>
    <name evidence="2" type="ORF">RSA11_07610</name>
</gene>
<evidence type="ECO:0000313" key="4">
    <source>
        <dbReference type="Proteomes" id="UP000072605"/>
    </source>
</evidence>
<dbReference type="EMBL" id="LDQV01000018">
    <property type="protein sequence ID" value="KTR27134.1"/>
    <property type="molecule type" value="Genomic_DNA"/>
</dbReference>
<organism evidence="1 3">
    <name type="scientific">Exiguobacterium indicum</name>
    <dbReference type="NCBI Taxonomy" id="296995"/>
    <lineage>
        <taxon>Bacteria</taxon>
        <taxon>Bacillati</taxon>
        <taxon>Bacillota</taxon>
        <taxon>Bacilli</taxon>
        <taxon>Bacillales</taxon>
        <taxon>Bacillales Family XII. Incertae Sedis</taxon>
        <taxon>Exiguobacterium</taxon>
    </lineage>
</organism>
<dbReference type="OrthoDB" id="1909991at2"/>
<proteinExistence type="predicted"/>
<reference evidence="2 4" key="2">
    <citation type="journal article" date="2016" name="Front. Microbiol.">
        <title>Genomic Resource of Rice Seed Associated Bacteria.</title>
        <authorList>
            <person name="Midha S."/>
            <person name="Bansal K."/>
            <person name="Sharma S."/>
            <person name="Kumar N."/>
            <person name="Patil P.P."/>
            <person name="Chaudhry V."/>
            <person name="Patil P.B."/>
        </authorList>
    </citation>
    <scope>NUCLEOTIDE SEQUENCE [LARGE SCALE GENOMIC DNA]</scope>
    <source>
        <strain evidence="2 4">RSA11</strain>
    </source>
</reference>
<comment type="caution">
    <text evidence="1">The sequence shown here is derived from an EMBL/GenBank/DDBJ whole genome shotgun (WGS) entry which is preliminary data.</text>
</comment>
<sequence>MKKVVLSFAFSIMTVWILVGCNNEEIMQSTSEKPTASEVLSEDAKADIFQFNDTIYKSDVAWAEKTEVTQNEKVGEIKRRSSDKDAFDNGTATKLYKGTVLYSTKERNDILLVSFNGKLKKYVALGEG</sequence>
<dbReference type="AlphaFoldDB" id="A0A0V8GHQ0"/>
<name>A0A0V8GHQ0_9BACL</name>
<dbReference type="EMBL" id="LNQL01000002">
    <property type="protein sequence ID" value="KSU49638.1"/>
    <property type="molecule type" value="Genomic_DNA"/>
</dbReference>